<dbReference type="AlphaFoldDB" id="A0A813G2Z6"/>
<evidence type="ECO:0000313" key="1">
    <source>
        <dbReference type="EMBL" id="CAE8620907.1"/>
    </source>
</evidence>
<dbReference type="OrthoDB" id="430915at2759"/>
<name>A0A813G2Z6_POLGL</name>
<dbReference type="Proteomes" id="UP000626109">
    <property type="component" value="Unassembled WGS sequence"/>
</dbReference>
<evidence type="ECO:0000313" key="3">
    <source>
        <dbReference type="Proteomes" id="UP000654075"/>
    </source>
</evidence>
<gene>
    <name evidence="1" type="ORF">PGLA1383_LOCUS38433</name>
    <name evidence="2" type="ORF">PGLA2088_LOCUS18499</name>
</gene>
<accession>A0A813G2Z6</accession>
<evidence type="ECO:0000313" key="2">
    <source>
        <dbReference type="EMBL" id="CAE8673359.1"/>
    </source>
</evidence>
<protein>
    <submittedName>
        <fullName evidence="1">Uncharacterized protein</fullName>
    </submittedName>
</protein>
<dbReference type="Proteomes" id="UP000654075">
    <property type="component" value="Unassembled WGS sequence"/>
</dbReference>
<dbReference type="EMBL" id="CAJNNV010027604">
    <property type="protein sequence ID" value="CAE8620907.1"/>
    <property type="molecule type" value="Genomic_DNA"/>
</dbReference>
<keyword evidence="3" id="KW-1185">Reference proteome</keyword>
<proteinExistence type="predicted"/>
<comment type="caution">
    <text evidence="1">The sequence shown here is derived from an EMBL/GenBank/DDBJ whole genome shotgun (WGS) entry which is preliminary data.</text>
</comment>
<dbReference type="EMBL" id="CAJNNW010024608">
    <property type="protein sequence ID" value="CAE8673359.1"/>
    <property type="molecule type" value="Genomic_DNA"/>
</dbReference>
<sequence>MAFVQPRELASSARRTVVELRPRSCRRSLKAALLFWGLRSALLGLPAFVLVLGSPSAAWESTGRSLAALPLRAAQTDPPLSIELDVSEPISGKKRAKLLARAREKLLAVRRRWGLAMVQRVVSIVVRLELMAVRDPKEVAVLLSDTLEATRRGITDFTGSNEYKFGDISKAAFSKFSTQALSRVSNYTGKDDYEFGDLSKATIAKFTQKDEYEFGDVSKAAVSKLTDSTKAAVKQITGKDEYVFGDLARAAMAKLTGGNNNSS</sequence>
<reference evidence="1" key="1">
    <citation type="submission" date="2021-02" db="EMBL/GenBank/DDBJ databases">
        <authorList>
            <person name="Dougan E. K."/>
            <person name="Rhodes N."/>
            <person name="Thang M."/>
            <person name="Chan C."/>
        </authorList>
    </citation>
    <scope>NUCLEOTIDE SEQUENCE</scope>
</reference>
<organism evidence="1 3">
    <name type="scientific">Polarella glacialis</name>
    <name type="common">Dinoflagellate</name>
    <dbReference type="NCBI Taxonomy" id="89957"/>
    <lineage>
        <taxon>Eukaryota</taxon>
        <taxon>Sar</taxon>
        <taxon>Alveolata</taxon>
        <taxon>Dinophyceae</taxon>
        <taxon>Suessiales</taxon>
        <taxon>Suessiaceae</taxon>
        <taxon>Polarella</taxon>
    </lineage>
</organism>